<proteinExistence type="predicted"/>
<name>A0ABR7JTQ2_9FIRM</name>
<sequence length="97" mass="11208">MSKKVVKATDYCTILQQSIIDKGTYAYGIEKIIVNDGDGEEEIRWVFFKDTMRAKKQLIARPLDLPEKDLLELIDKAINEKIFSKVFVESLKDILNK</sequence>
<dbReference type="RefSeq" id="WP_153972763.1">
    <property type="nucleotide sequence ID" value="NZ_JACRWE010000011.1"/>
</dbReference>
<protein>
    <submittedName>
        <fullName evidence="1">Uncharacterized protein</fullName>
    </submittedName>
</protein>
<gene>
    <name evidence="1" type="ORF">H8923_15445</name>
</gene>
<dbReference type="Proteomes" id="UP000609849">
    <property type="component" value="Unassembled WGS sequence"/>
</dbReference>
<dbReference type="EMBL" id="JACRWE010000011">
    <property type="protein sequence ID" value="MBC5998153.1"/>
    <property type="molecule type" value="Genomic_DNA"/>
</dbReference>
<keyword evidence="2" id="KW-1185">Reference proteome</keyword>
<reference evidence="1 2" key="1">
    <citation type="submission" date="2020-08" db="EMBL/GenBank/DDBJ databases">
        <authorList>
            <person name="Liu C."/>
            <person name="Sun Q."/>
        </authorList>
    </citation>
    <scope>NUCLEOTIDE SEQUENCE [LARGE SCALE GENOMIC DNA]</scope>
    <source>
        <strain evidence="1 2">NSJ-18</strain>
    </source>
</reference>
<organism evidence="1 2">
    <name type="scientific">Romboutsia faecis</name>
    <dbReference type="NCBI Taxonomy" id="2764597"/>
    <lineage>
        <taxon>Bacteria</taxon>
        <taxon>Bacillati</taxon>
        <taxon>Bacillota</taxon>
        <taxon>Clostridia</taxon>
        <taxon>Peptostreptococcales</taxon>
        <taxon>Peptostreptococcaceae</taxon>
        <taxon>Romboutsia</taxon>
    </lineage>
</organism>
<comment type="caution">
    <text evidence="1">The sequence shown here is derived from an EMBL/GenBank/DDBJ whole genome shotgun (WGS) entry which is preliminary data.</text>
</comment>
<evidence type="ECO:0000313" key="2">
    <source>
        <dbReference type="Proteomes" id="UP000609849"/>
    </source>
</evidence>
<evidence type="ECO:0000313" key="1">
    <source>
        <dbReference type="EMBL" id="MBC5998153.1"/>
    </source>
</evidence>
<accession>A0ABR7JTQ2</accession>